<dbReference type="EMBL" id="JASCIQ010000006">
    <property type="protein sequence ID" value="MDI3403743.1"/>
    <property type="molecule type" value="Genomic_DNA"/>
</dbReference>
<gene>
    <name evidence="1" type="ORF">QIS96_07880</name>
</gene>
<name>A0ABT6S6M3_9ACTN</name>
<organism evidence="1 2">
    <name type="scientific">Streptomyces cavernicola</name>
    <dbReference type="NCBI Taxonomy" id="3043613"/>
    <lineage>
        <taxon>Bacteria</taxon>
        <taxon>Bacillati</taxon>
        <taxon>Actinomycetota</taxon>
        <taxon>Actinomycetes</taxon>
        <taxon>Kitasatosporales</taxon>
        <taxon>Streptomycetaceae</taxon>
        <taxon>Streptomyces</taxon>
    </lineage>
</organism>
<dbReference type="Proteomes" id="UP001223978">
    <property type="component" value="Unassembled WGS sequence"/>
</dbReference>
<evidence type="ECO:0000313" key="2">
    <source>
        <dbReference type="Proteomes" id="UP001223978"/>
    </source>
</evidence>
<sequence>MPTSLSSRSPSSSSPSLTFRCRSCHTVITGPVVEVALPDPDKAPMPYSRQGVGDCPSRVGPGAFAYEPPRAAASRIRPTETWDVRALYKSLALDGVILAKADLRNTRTTTRRGRVNGCCGLDGCDGPNLECAQCGNFVATEQSDCWTAQQIALVPAAVELGPAAGD</sequence>
<keyword evidence="2" id="KW-1185">Reference proteome</keyword>
<protein>
    <submittedName>
        <fullName evidence="1">Uncharacterized protein</fullName>
    </submittedName>
</protein>
<comment type="caution">
    <text evidence="1">The sequence shown here is derived from an EMBL/GenBank/DDBJ whole genome shotgun (WGS) entry which is preliminary data.</text>
</comment>
<reference evidence="1 2" key="1">
    <citation type="submission" date="2023-05" db="EMBL/GenBank/DDBJ databases">
        <title>Draft genome sequence of Streptomyces sp. B-S-A6 isolated from a cave soil in Thailand.</title>
        <authorList>
            <person name="Chamroensaksri N."/>
            <person name="Muangham S."/>
        </authorList>
    </citation>
    <scope>NUCLEOTIDE SEQUENCE [LARGE SCALE GENOMIC DNA]</scope>
    <source>
        <strain evidence="1 2">B-S-A6</strain>
    </source>
</reference>
<proteinExistence type="predicted"/>
<dbReference type="RefSeq" id="WP_282541691.1">
    <property type="nucleotide sequence ID" value="NZ_JASCIQ010000006.1"/>
</dbReference>
<evidence type="ECO:0000313" key="1">
    <source>
        <dbReference type="EMBL" id="MDI3403743.1"/>
    </source>
</evidence>
<accession>A0ABT6S6M3</accession>